<evidence type="ECO:0000256" key="19">
    <source>
        <dbReference type="ARBA" id="ARBA00049035"/>
    </source>
</evidence>
<evidence type="ECO:0000256" key="10">
    <source>
        <dbReference type="ARBA" id="ARBA00022741"/>
    </source>
</evidence>
<comment type="catalytic activity">
    <reaction evidence="18">
        <text>10-formyltetrahydrofolyl-(gamma-L-Glu)(n) + L-glutamate + ATP = 10-formyltetrahydrofolyl-(gamma-L-Glu)(n+1) + ADP + phosphate + H(+)</text>
        <dbReference type="Rhea" id="RHEA:51904"/>
        <dbReference type="Rhea" id="RHEA-COMP:13088"/>
        <dbReference type="Rhea" id="RHEA-COMP:14300"/>
        <dbReference type="ChEBI" id="CHEBI:15378"/>
        <dbReference type="ChEBI" id="CHEBI:29985"/>
        <dbReference type="ChEBI" id="CHEBI:30616"/>
        <dbReference type="ChEBI" id="CHEBI:43474"/>
        <dbReference type="ChEBI" id="CHEBI:134413"/>
        <dbReference type="ChEBI" id="CHEBI:456216"/>
        <dbReference type="EC" id="6.3.2.17"/>
    </reaction>
</comment>
<comment type="pathway">
    <text evidence="2">Cofactor biosynthesis; tetrahydrofolate biosynthesis; 7,8-dihydrofolate from 2-amino-4-hydroxy-6-hydroxymethyl-7,8-dihydropteridine diphosphate and 4-aminobenzoate: step 2/2.</text>
</comment>
<comment type="function">
    <text evidence="1">Functions in two distinct reactions of the de novo folate biosynthetic pathway. Catalyzes the addition of a glutamate residue to dihydropteroate (7,8-dihydropteroate or H2Pte) to form dihydrofolate (7,8-dihydrofolate monoglutamate or H2Pte-Glu). Also catalyzes successive additions of L-glutamate to tetrahydrofolate or 10-formyltetrahydrofolate or 5,10-methylenetetrahydrofolate, leading to folylpolyglutamate derivatives.</text>
</comment>
<evidence type="ECO:0000256" key="21">
    <source>
        <dbReference type="PIRNR" id="PIRNR001563"/>
    </source>
</evidence>
<evidence type="ECO:0000256" key="5">
    <source>
        <dbReference type="ARBA" id="ARBA00013023"/>
    </source>
</evidence>
<evidence type="ECO:0000256" key="14">
    <source>
        <dbReference type="ARBA" id="ARBA00030048"/>
    </source>
</evidence>
<comment type="catalytic activity">
    <reaction evidence="17">
        <text>(6S)-5,6,7,8-tetrahydrofolyl-(gamma-L-Glu)(n) + L-glutamate + ATP = (6S)-5,6,7,8-tetrahydrofolyl-(gamma-L-Glu)(n+1) + ADP + phosphate + H(+)</text>
        <dbReference type="Rhea" id="RHEA:10580"/>
        <dbReference type="Rhea" id="RHEA-COMP:14738"/>
        <dbReference type="Rhea" id="RHEA-COMP:14740"/>
        <dbReference type="ChEBI" id="CHEBI:15378"/>
        <dbReference type="ChEBI" id="CHEBI:29985"/>
        <dbReference type="ChEBI" id="CHEBI:30616"/>
        <dbReference type="ChEBI" id="CHEBI:43474"/>
        <dbReference type="ChEBI" id="CHEBI:141005"/>
        <dbReference type="ChEBI" id="CHEBI:456216"/>
        <dbReference type="EC" id="6.3.2.17"/>
    </reaction>
</comment>
<keyword evidence="8 21" id="KW-0436">Ligase</keyword>
<evidence type="ECO:0000256" key="16">
    <source>
        <dbReference type="ARBA" id="ARBA00032510"/>
    </source>
</evidence>
<sequence>MQDNHTWLRYLESLHPKTIDLTLERVRQVGESAGLFHFDAKVILVAGTNGKGTTICALNKLLRKANLSVACYTSPHVLEFNERISINDQCVSDAALINAFEVIEKLRGDISLTYFEFTTLAAFYIFKQQPLDVLLVEVGLGGRLDAVNCLSPDLSLITTIAYDHQGWLGHDLESIAKEKAGIFRENKPCIVGKSALVPSLIERAKQLKCETYTDGSDFNWGLENNEMYWRFKDQPISVPQHNLPNNSVSIALCAYKILGTMLALPDLSVVINSLEKASLLGRFYTVMQRPKMIVDVAHNEESCQLLKSRILAHDKPGKRFAVWAMLNDKDIDKVSNMFKDVFDAWYIPKLNSSRAFPQKMLVESLSSCGVNKIFCVDSTKLAYEVLMQDMKAQDQVIVFGSFFTVSEWLEANKLS</sequence>
<dbReference type="InterPro" id="IPR001645">
    <property type="entry name" value="Folylpolyglutamate_synth"/>
</dbReference>
<dbReference type="InterPro" id="IPR004101">
    <property type="entry name" value="Mur_ligase_C"/>
</dbReference>
<dbReference type="Gene3D" id="3.40.1190.10">
    <property type="entry name" value="Mur-like, catalytic domain"/>
    <property type="match status" value="1"/>
</dbReference>
<organism evidence="24">
    <name type="scientific">Candidatus Berkiella cookevillensis</name>
    <dbReference type="NCBI Taxonomy" id="437022"/>
    <lineage>
        <taxon>Bacteria</taxon>
        <taxon>Pseudomonadati</taxon>
        <taxon>Pseudomonadota</taxon>
        <taxon>Gammaproteobacteria</taxon>
        <taxon>Candidatus Berkiellales</taxon>
        <taxon>Candidatus Berkiellaceae</taxon>
        <taxon>Candidatus Berkiella</taxon>
    </lineage>
</organism>
<evidence type="ECO:0000256" key="1">
    <source>
        <dbReference type="ARBA" id="ARBA00002714"/>
    </source>
</evidence>
<evidence type="ECO:0000313" key="26">
    <source>
        <dbReference type="Proteomes" id="UP000051494"/>
    </source>
</evidence>
<dbReference type="NCBIfam" id="NF008101">
    <property type="entry name" value="PRK10846.1"/>
    <property type="match status" value="1"/>
</dbReference>
<comment type="pathway">
    <text evidence="3">Cofactor biosynthesis; tetrahydrofolylpolyglutamate biosynthesis.</text>
</comment>
<evidence type="ECO:0000256" key="9">
    <source>
        <dbReference type="ARBA" id="ARBA00022723"/>
    </source>
</evidence>
<evidence type="ECO:0000256" key="12">
    <source>
        <dbReference type="ARBA" id="ARBA00022842"/>
    </source>
</evidence>
<feature type="domain" description="Mur ligase C-terminal" evidence="22">
    <location>
        <begin position="281"/>
        <end position="402"/>
    </location>
</feature>
<dbReference type="GO" id="GO:0005524">
    <property type="term" value="F:ATP binding"/>
    <property type="evidence" value="ECO:0007669"/>
    <property type="project" value="UniProtKB-KW"/>
</dbReference>
<comment type="catalytic activity">
    <reaction evidence="20">
        <text>7,8-dihydropteroate + L-glutamate + ATP = 7,8-dihydrofolate + ADP + phosphate + H(+)</text>
        <dbReference type="Rhea" id="RHEA:23584"/>
        <dbReference type="ChEBI" id="CHEBI:15378"/>
        <dbReference type="ChEBI" id="CHEBI:17839"/>
        <dbReference type="ChEBI" id="CHEBI:29985"/>
        <dbReference type="ChEBI" id="CHEBI:30616"/>
        <dbReference type="ChEBI" id="CHEBI:43474"/>
        <dbReference type="ChEBI" id="CHEBI:57451"/>
        <dbReference type="ChEBI" id="CHEBI:456216"/>
        <dbReference type="EC" id="6.3.2.12"/>
    </reaction>
</comment>
<keyword evidence="9" id="KW-0479">Metal-binding</keyword>
<evidence type="ECO:0000256" key="8">
    <source>
        <dbReference type="ARBA" id="ARBA00022598"/>
    </source>
</evidence>
<evidence type="ECO:0000256" key="13">
    <source>
        <dbReference type="ARBA" id="ARBA00022909"/>
    </source>
</evidence>
<evidence type="ECO:0000259" key="23">
    <source>
        <dbReference type="Pfam" id="PF08245"/>
    </source>
</evidence>
<dbReference type="InterPro" id="IPR013221">
    <property type="entry name" value="Mur_ligase_cen"/>
</dbReference>
<comment type="caution">
    <text evidence="24">The sequence shown here is derived from an EMBL/GenBank/DDBJ whole genome shotgun (WGS) entry which is preliminary data.</text>
</comment>
<accession>A0A0Q9YFE1</accession>
<dbReference type="Pfam" id="PF02875">
    <property type="entry name" value="Mur_ligase_C"/>
    <property type="match status" value="1"/>
</dbReference>
<keyword evidence="11 21" id="KW-0067">ATP-binding</keyword>
<comment type="catalytic activity">
    <reaction evidence="19">
        <text>(6R)-5,10-methylenetetrahydrofolyl-(gamma-L-Glu)(n) + L-glutamate + ATP = (6R)-5,10-methylenetetrahydrofolyl-(gamma-L-Glu)(n+1) + ADP + phosphate + H(+)</text>
        <dbReference type="Rhea" id="RHEA:51912"/>
        <dbReference type="Rhea" id="RHEA-COMP:13257"/>
        <dbReference type="Rhea" id="RHEA-COMP:13258"/>
        <dbReference type="ChEBI" id="CHEBI:15378"/>
        <dbReference type="ChEBI" id="CHEBI:29985"/>
        <dbReference type="ChEBI" id="CHEBI:30616"/>
        <dbReference type="ChEBI" id="CHEBI:43474"/>
        <dbReference type="ChEBI" id="CHEBI:136572"/>
        <dbReference type="ChEBI" id="CHEBI:456216"/>
        <dbReference type="EC" id="6.3.2.17"/>
    </reaction>
</comment>
<evidence type="ECO:0000256" key="7">
    <source>
        <dbReference type="ARBA" id="ARBA00019357"/>
    </source>
</evidence>
<dbReference type="Proteomes" id="UP000051494">
    <property type="component" value="Unassembled WGS sequence"/>
</dbReference>
<dbReference type="InterPro" id="IPR036615">
    <property type="entry name" value="Mur_ligase_C_dom_sf"/>
</dbReference>
<gene>
    <name evidence="24" type="primary">folC</name>
    <name evidence="24" type="ORF">CC99x_00824</name>
    <name evidence="25" type="ORF">CC99x_008350</name>
</gene>
<evidence type="ECO:0000256" key="2">
    <source>
        <dbReference type="ARBA" id="ARBA00004799"/>
    </source>
</evidence>
<evidence type="ECO:0000256" key="4">
    <source>
        <dbReference type="ARBA" id="ARBA00008276"/>
    </source>
</evidence>
<dbReference type="UniPathway" id="UPA00077">
    <property type="reaction ID" value="UER00157"/>
</dbReference>
<dbReference type="Gene3D" id="3.90.190.20">
    <property type="entry name" value="Mur ligase, C-terminal domain"/>
    <property type="match status" value="1"/>
</dbReference>
<evidence type="ECO:0000256" key="17">
    <source>
        <dbReference type="ARBA" id="ARBA00047493"/>
    </source>
</evidence>
<dbReference type="NCBIfam" id="TIGR01499">
    <property type="entry name" value="folC"/>
    <property type="match status" value="1"/>
</dbReference>
<comment type="similarity">
    <text evidence="4 21">Belongs to the folylpolyglutamate synthase family.</text>
</comment>
<dbReference type="EC" id="6.3.2.12" evidence="5"/>
<dbReference type="PIRSF" id="PIRSF001563">
    <property type="entry name" value="Folylpolyglu_synth"/>
    <property type="match status" value="1"/>
</dbReference>
<reference evidence="24" key="1">
    <citation type="submission" date="2015-09" db="EMBL/GenBank/DDBJ databases">
        <title>Draft Genome Sequences of Two Novel Amoeba-resistant Intranuclear Bacteria, Candidatus Berkiella cookevillensis and Candidatus Berkiella aquae.</title>
        <authorList>
            <person name="Mehari Y.T."/>
            <person name="Arivett B.A."/>
            <person name="Farone A.L."/>
            <person name="Gunderson J.H."/>
            <person name="Farone M.B."/>
        </authorList>
    </citation>
    <scope>NUCLEOTIDE SEQUENCE [LARGE SCALE GENOMIC DNA]</scope>
    <source>
        <strain evidence="24">CC99</strain>
    </source>
</reference>
<dbReference type="PANTHER" id="PTHR11136:SF0">
    <property type="entry name" value="DIHYDROFOLATE SYNTHETASE-RELATED"/>
    <property type="match status" value="1"/>
</dbReference>
<name>A0A0Q9YFE1_9GAMM</name>
<evidence type="ECO:0000313" key="25">
    <source>
        <dbReference type="EMBL" id="MCS5708909.1"/>
    </source>
</evidence>
<dbReference type="GO" id="GO:0046872">
    <property type="term" value="F:metal ion binding"/>
    <property type="evidence" value="ECO:0007669"/>
    <property type="project" value="UniProtKB-KW"/>
</dbReference>
<dbReference type="AlphaFoldDB" id="A0A0Q9YFE1"/>
<reference evidence="25" key="3">
    <citation type="submission" date="2021-06" db="EMBL/GenBank/DDBJ databases">
        <title>Genomic Description and Analysis of Intracellular Bacteria, Candidatus Berkiella cookevillensis and Candidatus Berkiella aquae.</title>
        <authorList>
            <person name="Kidane D.T."/>
            <person name="Mehari Y.T."/>
            <person name="Rice F.C."/>
            <person name="Arivett B.A."/>
            <person name="Farone A.L."/>
            <person name="Berk S.G."/>
            <person name="Farone M.B."/>
        </authorList>
    </citation>
    <scope>NUCLEOTIDE SEQUENCE</scope>
    <source>
        <strain evidence="25">CC99</strain>
    </source>
</reference>
<dbReference type="PANTHER" id="PTHR11136">
    <property type="entry name" value="FOLYLPOLYGLUTAMATE SYNTHASE-RELATED"/>
    <property type="match status" value="1"/>
</dbReference>
<dbReference type="OrthoDB" id="9809356at2"/>
<dbReference type="GO" id="GO:0046654">
    <property type="term" value="P:tetrahydrofolate biosynthetic process"/>
    <property type="evidence" value="ECO:0007669"/>
    <property type="project" value="UniProtKB-UniPathway"/>
</dbReference>
<dbReference type="InterPro" id="IPR036565">
    <property type="entry name" value="Mur-like_cat_sf"/>
</dbReference>
<feature type="domain" description="Mur ligase central" evidence="23">
    <location>
        <begin position="45"/>
        <end position="214"/>
    </location>
</feature>
<dbReference type="GO" id="GO:0046656">
    <property type="term" value="P:folic acid biosynthetic process"/>
    <property type="evidence" value="ECO:0007669"/>
    <property type="project" value="UniProtKB-KW"/>
</dbReference>
<dbReference type="GO" id="GO:0004326">
    <property type="term" value="F:tetrahydrofolylpolyglutamate synthase activity"/>
    <property type="evidence" value="ECO:0007669"/>
    <property type="project" value="UniProtKB-EC"/>
</dbReference>
<dbReference type="Pfam" id="PF08245">
    <property type="entry name" value="Mur_ligase_M"/>
    <property type="match status" value="1"/>
</dbReference>
<keyword evidence="10 21" id="KW-0547">Nucleotide-binding</keyword>
<evidence type="ECO:0000313" key="24">
    <source>
        <dbReference type="EMBL" id="KRG19295.1"/>
    </source>
</evidence>
<keyword evidence="26" id="KW-1185">Reference proteome</keyword>
<dbReference type="PATRIC" id="fig|1590042.3.peg.840"/>
<dbReference type="STRING" id="437022.CC99x_00824"/>
<dbReference type="SUPFAM" id="SSF53244">
    <property type="entry name" value="MurD-like peptide ligases, peptide-binding domain"/>
    <property type="match status" value="1"/>
</dbReference>
<dbReference type="GO" id="GO:0008841">
    <property type="term" value="F:dihydrofolate synthase activity"/>
    <property type="evidence" value="ECO:0007669"/>
    <property type="project" value="UniProtKB-EC"/>
</dbReference>
<dbReference type="SUPFAM" id="SSF53623">
    <property type="entry name" value="MurD-like peptide ligases, catalytic domain"/>
    <property type="match status" value="1"/>
</dbReference>
<keyword evidence="12" id="KW-0460">Magnesium</keyword>
<evidence type="ECO:0000256" key="11">
    <source>
        <dbReference type="ARBA" id="ARBA00022840"/>
    </source>
</evidence>
<evidence type="ECO:0000256" key="20">
    <source>
        <dbReference type="ARBA" id="ARBA00049161"/>
    </source>
</evidence>
<evidence type="ECO:0000256" key="15">
    <source>
        <dbReference type="ARBA" id="ARBA00030592"/>
    </source>
</evidence>
<dbReference type="RefSeq" id="WP_057623952.1">
    <property type="nucleotide sequence ID" value="NZ_LKHV02000001.1"/>
</dbReference>
<reference evidence="25" key="2">
    <citation type="journal article" date="2016" name="Genome Announc.">
        <title>Draft Genome Sequences of Two Novel Amoeba-Resistant Intranuclear Bacteria, 'Candidatus Berkiella cookevillensis' and 'Candidatus Berkiella aquae'.</title>
        <authorList>
            <person name="Mehari Y.T."/>
            <person name="Arivett B.A."/>
            <person name="Farone A.L."/>
            <person name="Gunderson J.H."/>
            <person name="Farone M.B."/>
        </authorList>
    </citation>
    <scope>NUCLEOTIDE SEQUENCE</scope>
    <source>
        <strain evidence="25">CC99</strain>
    </source>
</reference>
<protein>
    <recommendedName>
        <fullName evidence="7">Dihydrofolate synthase/folylpolyglutamate synthase</fullName>
        <ecNumber evidence="5">6.3.2.12</ecNumber>
        <ecNumber evidence="6">6.3.2.17</ecNumber>
    </recommendedName>
    <alternativeName>
        <fullName evidence="16">Folylpoly-gamma-glutamate synthetase-dihydrofolate synthetase</fullName>
    </alternativeName>
    <alternativeName>
        <fullName evidence="14">Folylpolyglutamate synthetase</fullName>
    </alternativeName>
    <alternativeName>
        <fullName evidence="15">Tetrahydrofolylpolyglutamate synthase</fullName>
    </alternativeName>
</protein>
<evidence type="ECO:0000256" key="6">
    <source>
        <dbReference type="ARBA" id="ARBA00013025"/>
    </source>
</evidence>
<keyword evidence="13" id="KW-0289">Folate biosynthesis</keyword>
<proteinExistence type="inferred from homology"/>
<evidence type="ECO:0000259" key="22">
    <source>
        <dbReference type="Pfam" id="PF02875"/>
    </source>
</evidence>
<dbReference type="EMBL" id="LKHV01000003">
    <property type="protein sequence ID" value="KRG19295.1"/>
    <property type="molecule type" value="Genomic_DNA"/>
</dbReference>
<dbReference type="EC" id="6.3.2.17" evidence="6"/>
<evidence type="ECO:0000256" key="18">
    <source>
        <dbReference type="ARBA" id="ARBA00047808"/>
    </source>
</evidence>
<dbReference type="GO" id="GO:0005737">
    <property type="term" value="C:cytoplasm"/>
    <property type="evidence" value="ECO:0007669"/>
    <property type="project" value="TreeGrafter"/>
</dbReference>
<evidence type="ECO:0000256" key="3">
    <source>
        <dbReference type="ARBA" id="ARBA00005150"/>
    </source>
</evidence>
<dbReference type="EMBL" id="LKHV02000001">
    <property type="protein sequence ID" value="MCS5708909.1"/>
    <property type="molecule type" value="Genomic_DNA"/>
</dbReference>